<organism evidence="1 2">
    <name type="scientific">Naganishia vaughanmartiniae</name>
    <dbReference type="NCBI Taxonomy" id="1424756"/>
    <lineage>
        <taxon>Eukaryota</taxon>
        <taxon>Fungi</taxon>
        <taxon>Dikarya</taxon>
        <taxon>Basidiomycota</taxon>
        <taxon>Agaricomycotina</taxon>
        <taxon>Tremellomycetes</taxon>
        <taxon>Filobasidiales</taxon>
        <taxon>Filobasidiaceae</taxon>
        <taxon>Naganishia</taxon>
    </lineage>
</organism>
<dbReference type="EMBL" id="JASBWU010000002">
    <property type="protein sequence ID" value="KAJ9124393.1"/>
    <property type="molecule type" value="Genomic_DNA"/>
</dbReference>
<keyword evidence="2" id="KW-1185">Reference proteome</keyword>
<sequence>MEDMLSLPTKGGPIKLPETSEAVRVVLDETTNTVTTGTRPSFDVMTQALQLAKRFDMKGPTVQIQERFRHYQNDVMRLFAWACQQDPIDRFLARTALSSFSNPYMKPDPRVFRPEVRFTTPLPKNLTTTYIESLTTVGYAAYSWAIEDCKEEFDGSMEWQKVPNAFMRHLDRLGR</sequence>
<reference evidence="1" key="1">
    <citation type="submission" date="2023-04" db="EMBL/GenBank/DDBJ databases">
        <title>Draft Genome sequencing of Naganishia species isolated from polar environments using Oxford Nanopore Technology.</title>
        <authorList>
            <person name="Leo P."/>
            <person name="Venkateswaran K."/>
        </authorList>
    </citation>
    <scope>NUCLEOTIDE SEQUENCE</scope>
    <source>
        <strain evidence="1">MNA-CCFEE 5425</strain>
    </source>
</reference>
<evidence type="ECO:0000313" key="1">
    <source>
        <dbReference type="EMBL" id="KAJ9124393.1"/>
    </source>
</evidence>
<gene>
    <name evidence="1" type="ORF">QFC22_001193</name>
</gene>
<proteinExistence type="predicted"/>
<comment type="caution">
    <text evidence="1">The sequence shown here is derived from an EMBL/GenBank/DDBJ whole genome shotgun (WGS) entry which is preliminary data.</text>
</comment>
<dbReference type="Proteomes" id="UP001243375">
    <property type="component" value="Unassembled WGS sequence"/>
</dbReference>
<accession>A0ACC2XKL7</accession>
<protein>
    <submittedName>
        <fullName evidence="1">Uncharacterized protein</fullName>
    </submittedName>
</protein>
<evidence type="ECO:0000313" key="2">
    <source>
        <dbReference type="Proteomes" id="UP001243375"/>
    </source>
</evidence>
<name>A0ACC2XKL7_9TREE</name>